<evidence type="ECO:0000256" key="1">
    <source>
        <dbReference type="ARBA" id="ARBA00022741"/>
    </source>
</evidence>
<organism evidence="4">
    <name type="scientific">bioreactor metagenome</name>
    <dbReference type="NCBI Taxonomy" id="1076179"/>
    <lineage>
        <taxon>unclassified sequences</taxon>
        <taxon>metagenomes</taxon>
        <taxon>ecological metagenomes</taxon>
    </lineage>
</organism>
<dbReference type="Gene3D" id="1.10.10.60">
    <property type="entry name" value="Homeodomain-like"/>
    <property type="match status" value="1"/>
</dbReference>
<dbReference type="Gene3D" id="3.40.50.300">
    <property type="entry name" value="P-loop containing nucleotide triphosphate hydrolases"/>
    <property type="match status" value="1"/>
</dbReference>
<dbReference type="FunFam" id="3.40.50.300:FF:000006">
    <property type="entry name" value="DNA-binding transcriptional regulator NtrC"/>
    <property type="match status" value="1"/>
</dbReference>
<dbReference type="PROSITE" id="PS50045">
    <property type="entry name" value="SIGMA54_INTERACT_4"/>
    <property type="match status" value="1"/>
</dbReference>
<evidence type="ECO:0000256" key="2">
    <source>
        <dbReference type="ARBA" id="ARBA00022840"/>
    </source>
</evidence>
<proteinExistence type="predicted"/>
<reference evidence="4" key="1">
    <citation type="submission" date="2019-08" db="EMBL/GenBank/DDBJ databases">
        <authorList>
            <person name="Kucharzyk K."/>
            <person name="Murdoch R.W."/>
            <person name="Higgins S."/>
            <person name="Loffler F."/>
        </authorList>
    </citation>
    <scope>NUCLEOTIDE SEQUENCE</scope>
</reference>
<keyword evidence="1" id="KW-0547">Nucleotide-binding</keyword>
<dbReference type="SUPFAM" id="SSF52540">
    <property type="entry name" value="P-loop containing nucleoside triphosphate hydrolases"/>
    <property type="match status" value="1"/>
</dbReference>
<dbReference type="AlphaFoldDB" id="A0A644ZKS3"/>
<dbReference type="InterPro" id="IPR027417">
    <property type="entry name" value="P-loop_NTPase"/>
</dbReference>
<dbReference type="GO" id="GO:0006355">
    <property type="term" value="P:regulation of DNA-templated transcription"/>
    <property type="evidence" value="ECO:0007669"/>
    <property type="project" value="InterPro"/>
</dbReference>
<dbReference type="PROSITE" id="PS00675">
    <property type="entry name" value="SIGMA54_INTERACT_1"/>
    <property type="match status" value="1"/>
</dbReference>
<dbReference type="EMBL" id="VSSQ01009387">
    <property type="protein sequence ID" value="MPM41479.1"/>
    <property type="molecule type" value="Genomic_DNA"/>
</dbReference>
<dbReference type="InterPro" id="IPR058031">
    <property type="entry name" value="AAA_lid_NorR"/>
</dbReference>
<keyword evidence="2" id="KW-0067">ATP-binding</keyword>
<dbReference type="PANTHER" id="PTHR32071">
    <property type="entry name" value="TRANSCRIPTIONAL REGULATORY PROTEIN"/>
    <property type="match status" value="1"/>
</dbReference>
<dbReference type="PROSITE" id="PS00676">
    <property type="entry name" value="SIGMA54_INTERACT_2"/>
    <property type="match status" value="1"/>
</dbReference>
<dbReference type="InterPro" id="IPR025662">
    <property type="entry name" value="Sigma_54_int_dom_ATP-bd_1"/>
</dbReference>
<accession>A0A644ZKS3</accession>
<dbReference type="InterPro" id="IPR025943">
    <property type="entry name" value="Sigma_54_int_dom_ATP-bd_2"/>
</dbReference>
<dbReference type="CDD" id="cd00009">
    <property type="entry name" value="AAA"/>
    <property type="match status" value="1"/>
</dbReference>
<sequence length="449" mass="50395">METISEIAVMLGNFICGKTSQVTSVHTDDTVRAVMEMSAHPMLLTDSNGVITQYNQIAMTSLNFCRLANSSLWHIVPEDMAKKALRGVEFLNKEFVKDGYRAKFSCLPVLRDDRVTAVAVRLTDGRYGDGNETYSTEHIIGSTPQTRGLHKLIKKMADSSSPVLITGETGTGKDLVARAIHEQSERRQYPFVAVNCSGIPESLFESELFGYGEGSFTGAKKGGKIGKIEIAQGGTLFLDELGEMPLSMQPKLLRVLQEYELERVGSTEKIPLNIRVIAATNCDLEEMMQQGKFRKDLFYRIGVINLELPPLRERQDDILPIAMNYLKKLKLNLNTPVERFSPEAADFLLHYSWPGNIRDLQNVVEYVANLCEHSEASVRDLPSRLLVQKPARLAPKPADKAGRGQNENEQIQKLLDQYGQTMDGKKRIADELHISLRTLYRKLNKYNAQ</sequence>
<name>A0A644ZKS3_9ZZZZ</name>
<dbReference type="InterPro" id="IPR003593">
    <property type="entry name" value="AAA+_ATPase"/>
</dbReference>
<protein>
    <submittedName>
        <fullName evidence="4">Anaerobic nitric oxide reductase transcription regulator NorR</fullName>
    </submittedName>
</protein>
<evidence type="ECO:0000259" key="3">
    <source>
        <dbReference type="PROSITE" id="PS50045"/>
    </source>
</evidence>
<evidence type="ECO:0000313" key="4">
    <source>
        <dbReference type="EMBL" id="MPM41479.1"/>
    </source>
</evidence>
<dbReference type="GO" id="GO:0005524">
    <property type="term" value="F:ATP binding"/>
    <property type="evidence" value="ECO:0007669"/>
    <property type="project" value="UniProtKB-KW"/>
</dbReference>
<feature type="domain" description="Sigma-54 factor interaction" evidence="3">
    <location>
        <begin position="139"/>
        <end position="369"/>
    </location>
</feature>
<dbReference type="InterPro" id="IPR002078">
    <property type="entry name" value="Sigma_54_int"/>
</dbReference>
<dbReference type="SUPFAM" id="SSF46689">
    <property type="entry name" value="Homeodomain-like"/>
    <property type="match status" value="1"/>
</dbReference>
<dbReference type="Gene3D" id="1.10.8.60">
    <property type="match status" value="1"/>
</dbReference>
<dbReference type="SMART" id="SM00382">
    <property type="entry name" value="AAA"/>
    <property type="match status" value="1"/>
</dbReference>
<dbReference type="Pfam" id="PF25601">
    <property type="entry name" value="AAA_lid_14"/>
    <property type="match status" value="1"/>
</dbReference>
<gene>
    <name evidence="4" type="primary">norR_101</name>
    <name evidence="4" type="ORF">SDC9_88134</name>
</gene>
<dbReference type="Pfam" id="PF00158">
    <property type="entry name" value="Sigma54_activat"/>
    <property type="match status" value="1"/>
</dbReference>
<dbReference type="InterPro" id="IPR009057">
    <property type="entry name" value="Homeodomain-like_sf"/>
</dbReference>
<comment type="caution">
    <text evidence="4">The sequence shown here is derived from an EMBL/GenBank/DDBJ whole genome shotgun (WGS) entry which is preliminary data.</text>
</comment>